<dbReference type="InterPro" id="IPR005135">
    <property type="entry name" value="Endo/exonuclease/phosphatase"/>
</dbReference>
<dbReference type="Pfam" id="PF18962">
    <property type="entry name" value="Por_Secre_tail"/>
    <property type="match status" value="1"/>
</dbReference>
<dbReference type="Proteomes" id="UP000321513">
    <property type="component" value="Unassembled WGS sequence"/>
</dbReference>
<dbReference type="EMBL" id="BJYT01000010">
    <property type="protein sequence ID" value="GEO10415.1"/>
    <property type="molecule type" value="Genomic_DNA"/>
</dbReference>
<dbReference type="OrthoDB" id="5500612at2"/>
<dbReference type="InterPro" id="IPR026444">
    <property type="entry name" value="Secre_tail"/>
</dbReference>
<feature type="signal peptide" evidence="1">
    <location>
        <begin position="1"/>
        <end position="21"/>
    </location>
</feature>
<evidence type="ECO:0000313" key="4">
    <source>
        <dbReference type="EMBL" id="GEO10415.1"/>
    </source>
</evidence>
<organism evidence="4 5">
    <name type="scientific">Segetibacter aerophilus</name>
    <dbReference type="NCBI Taxonomy" id="670293"/>
    <lineage>
        <taxon>Bacteria</taxon>
        <taxon>Pseudomonadati</taxon>
        <taxon>Bacteroidota</taxon>
        <taxon>Chitinophagia</taxon>
        <taxon>Chitinophagales</taxon>
        <taxon>Chitinophagaceae</taxon>
        <taxon>Segetibacter</taxon>
    </lineage>
</organism>
<dbReference type="GO" id="GO:0003824">
    <property type="term" value="F:catalytic activity"/>
    <property type="evidence" value="ECO:0007669"/>
    <property type="project" value="InterPro"/>
</dbReference>
<dbReference type="Pfam" id="PF03372">
    <property type="entry name" value="Exo_endo_phos"/>
    <property type="match status" value="1"/>
</dbReference>
<dbReference type="NCBIfam" id="NF038128">
    <property type="entry name" value="choice_anch_J"/>
    <property type="match status" value="1"/>
</dbReference>
<keyword evidence="1" id="KW-0732">Signal</keyword>
<gene>
    <name evidence="4" type="ORF">SAE01_29110</name>
</gene>
<dbReference type="NCBIfam" id="TIGR04183">
    <property type="entry name" value="Por_Secre_tail"/>
    <property type="match status" value="1"/>
</dbReference>
<evidence type="ECO:0000259" key="3">
    <source>
        <dbReference type="Pfam" id="PF18962"/>
    </source>
</evidence>
<dbReference type="SUPFAM" id="SSF56219">
    <property type="entry name" value="DNase I-like"/>
    <property type="match status" value="1"/>
</dbReference>
<proteinExistence type="predicted"/>
<evidence type="ECO:0008006" key="6">
    <source>
        <dbReference type="Google" id="ProtNLM"/>
    </source>
</evidence>
<dbReference type="Gene3D" id="3.60.10.10">
    <property type="entry name" value="Endonuclease/exonuclease/phosphatase"/>
    <property type="match status" value="1"/>
</dbReference>
<feature type="domain" description="Endonuclease/exonuclease/phosphatase" evidence="2">
    <location>
        <begin position="637"/>
        <end position="886"/>
    </location>
</feature>
<evidence type="ECO:0000256" key="1">
    <source>
        <dbReference type="SAM" id="SignalP"/>
    </source>
</evidence>
<sequence length="1105" mass="117616">MRKIYFQLLSFLLIISFTANSQVNLSGTSYVETFDNIGTALPTGWSVRTGATSSALGTAVALTTAKTVWSNTTGAFKNFASADGLTTASTAADQNASTDRALGVRQTGAFGDPGAAFVLQLANTNGITGLSLTFKLQSLDATSARSVNWVVDYGVGAAPASFTAVATQPTVLTTGNSTFSNNTVTVNFGSALDNKSDNVWIRIVTLAPSTGAGNRPTTGIDDFQLNYSQGGSDVTAPSVISFSPANNANNVVSTLSSASLTFDETIQKGTGTIVLKKAADMSIVQSTDVTSPSVTVSGNTVSFPISLSPNTAYFIEITNGAFKDIAGNNYAGITGTTGWKFTTGSLLFSASFSTCTSSLTDGFTQYSVTGAETWVCTTFGRDANNSPSGSAPNGVQINGFSGGTNVPNEDWLISPALNLTATTYPLLTFYSRTAFNGSPLQLKVSTNYTGSGDPRLASWTDINGRFPTQASDTWTISSQINLSAFKESNVYFAFVYNSTNEEGARWTLDDISVDNSPTPPSANLTANTSDIQFGYAASGSSATKTLVVTGNDITSDISLTSSANFLLSANGTDFSSSISFTQAAANNKADTVYVKFNPTENDKNYNGTVTVTSSGLTVTVNLTGTSIDLAKTLEVVNWNIEWFGSSVNGPANDSLQEQNVKKVFQSVGADLYALVEIVDTSRLGRVVRSMPGYSYVVSNYGSHTNPTVAGDGPLSEAQKLGFVYKTSIFSNISTTPLLNLATNTAADAASKNYDNWSSGRYPFMMNADVTLNGITKNVKFIVIHAKANTSPTTTSYNRRRDGADSLYKLLTTNYPTDNIVILGDFNDDLDSTITSGITPRITSYSSFVNDSINFPALTLPLSRAGKKSTVSFNDMIDQVVVSNEMRPYYMNGSATVLTDVTSLIASYGSTTTDHYPVFTRYAFDGTILPLKLVEFNAAKKATAVDLSWKTAHEINSKEFVVERSADGITFKAIGSVAAKGNSSSEAEYLFTDSKPLAGYNYYRLKQVDKDNKQELTRVVYVTFEVGVTVSLSPNPAKDVVNIALRNVGEVVSIQLVDVNGKVVKRQSVNNSETKVSFELKGLSKGLYLLKVINKQTVITQKLIVQ</sequence>
<comment type="caution">
    <text evidence="4">The sequence shown here is derived from an EMBL/GenBank/DDBJ whole genome shotgun (WGS) entry which is preliminary data.</text>
</comment>
<protein>
    <recommendedName>
        <fullName evidence="6">Secretion system C-terminal sorting domain-containing protein</fullName>
    </recommendedName>
</protein>
<dbReference type="InterPro" id="IPR036691">
    <property type="entry name" value="Endo/exonu/phosph_ase_sf"/>
</dbReference>
<dbReference type="AlphaFoldDB" id="A0A512BEU4"/>
<dbReference type="RefSeq" id="WP_147204528.1">
    <property type="nucleotide sequence ID" value="NZ_BJYT01000010.1"/>
</dbReference>
<evidence type="ECO:0000259" key="2">
    <source>
        <dbReference type="Pfam" id="PF03372"/>
    </source>
</evidence>
<accession>A0A512BEU4</accession>
<reference evidence="4 5" key="1">
    <citation type="submission" date="2019-07" db="EMBL/GenBank/DDBJ databases">
        <title>Whole genome shotgun sequence of Segetibacter aerophilus NBRC 106135.</title>
        <authorList>
            <person name="Hosoyama A."/>
            <person name="Uohara A."/>
            <person name="Ohji S."/>
            <person name="Ichikawa N."/>
        </authorList>
    </citation>
    <scope>NUCLEOTIDE SEQUENCE [LARGE SCALE GENOMIC DNA]</scope>
    <source>
        <strain evidence="4 5">NBRC 106135</strain>
    </source>
</reference>
<keyword evidence="5" id="KW-1185">Reference proteome</keyword>
<feature type="chain" id="PRO_5021790925" description="Secretion system C-terminal sorting domain-containing protein" evidence="1">
    <location>
        <begin position="22"/>
        <end position="1105"/>
    </location>
</feature>
<feature type="domain" description="Secretion system C-terminal sorting" evidence="3">
    <location>
        <begin position="1033"/>
        <end position="1104"/>
    </location>
</feature>
<dbReference type="Gene3D" id="2.60.120.200">
    <property type="match status" value="1"/>
</dbReference>
<evidence type="ECO:0000313" key="5">
    <source>
        <dbReference type="Proteomes" id="UP000321513"/>
    </source>
</evidence>
<name>A0A512BEU4_9BACT</name>